<keyword evidence="4 5" id="KW-1267">Proteomics identification</keyword>
<dbReference type="EMBL" id="KF511267">
    <property type="status" value="NOT_ANNOTATED_CDS"/>
    <property type="molecule type" value="Genomic_DNA"/>
</dbReference>
<evidence type="ECO:0007829" key="5">
    <source>
        <dbReference type="ProteomicsDB" id="A0A8I5KWP7"/>
    </source>
</evidence>
<feature type="compositionally biased region" description="Gly residues" evidence="1">
    <location>
        <begin position="1"/>
        <end position="11"/>
    </location>
</feature>
<reference evidence="2 3" key="3">
    <citation type="journal article" date="2004" name="Nature">
        <title>Finishing the euchromatic sequence of the human genome.</title>
        <authorList>
            <consortium name="International Human Genome Sequencing Consortium"/>
        </authorList>
    </citation>
    <scope>NUCLEOTIDE SEQUENCE [LARGE SCALE GENOMIC DNA]</scope>
</reference>
<dbReference type="OpenTargets" id="ENSG00000272333"/>
<dbReference type="HGNC" id="HGNC:15840">
    <property type="gene designation" value="KMT2B"/>
</dbReference>
<dbReference type="OrthoDB" id="308383at2759"/>
<evidence type="ECO:0000256" key="1">
    <source>
        <dbReference type="SAM" id="MobiDB-lite"/>
    </source>
</evidence>
<dbReference type="EMBL" id="AD000671">
    <property type="status" value="NOT_ANNOTATED_CDS"/>
    <property type="molecule type" value="Genomic_DNA"/>
</dbReference>
<gene>
    <name evidence="2" type="primary">KMT2B</name>
</gene>
<dbReference type="EMBL" id="KC877727">
    <property type="status" value="NOT_ANNOTATED_CDS"/>
    <property type="molecule type" value="Genomic_DNA"/>
</dbReference>
<feature type="compositionally biased region" description="Gly residues" evidence="1">
    <location>
        <begin position="25"/>
        <end position="38"/>
    </location>
</feature>
<organism evidence="2 3">
    <name type="scientific">Homo sapiens</name>
    <name type="common">Human</name>
    <dbReference type="NCBI Taxonomy" id="9606"/>
    <lineage>
        <taxon>Eukaryota</taxon>
        <taxon>Metazoa</taxon>
        <taxon>Chordata</taxon>
        <taxon>Craniata</taxon>
        <taxon>Vertebrata</taxon>
        <taxon>Euteleostomi</taxon>
        <taxon>Mammalia</taxon>
        <taxon>Eutheria</taxon>
        <taxon>Euarchontoglires</taxon>
        <taxon>Primates</taxon>
        <taxon>Haplorrhini</taxon>
        <taxon>Catarrhini</taxon>
        <taxon>Hominidae</taxon>
        <taxon>Homo</taxon>
    </lineage>
</organism>
<protein>
    <submittedName>
        <fullName evidence="2">Lysine methyltransferase 2B</fullName>
    </submittedName>
</protein>
<evidence type="ECO:0007829" key="4">
    <source>
        <dbReference type="PeptideAtlas" id="A0A8I5KWP7"/>
    </source>
</evidence>
<dbReference type="Proteomes" id="UP000005640">
    <property type="component" value="Chromosome 19"/>
</dbReference>
<keyword evidence="3" id="KW-1185">Reference proteome</keyword>
<evidence type="ECO:0000313" key="3">
    <source>
        <dbReference type="Proteomes" id="UP000005640"/>
    </source>
</evidence>
<proteinExistence type="evidence at protein level"/>
<evidence type="ECO:0000313" key="2">
    <source>
        <dbReference type="Ensembl" id="ENSP00000510535.1"/>
    </source>
</evidence>
<accession>A0A8I5KWP7</accession>
<dbReference type="Ensembl" id="ENST00000687718.1">
    <property type="protein sequence ID" value="ENSP00000510535.1"/>
    <property type="gene ID" value="ENSG00000272333.8"/>
</dbReference>
<name>A0A8I5KWP7_HUMAN</name>
<dbReference type="GeneTree" id="ENSGT00940000161496"/>
<sequence>MAAAAGGGSCPGPGSARGRFPGRPRGAGGGGGRGGRGNGAERVRVALRRGGGATGPGGAEPGEDTALLRLLGLRRGLRRLRRLWAGPRVQRGRGRGRGRGWGPSRGCVPEEESSDGESDEEVERPEVGVASIRRPPFLLLA</sequence>
<feature type="region of interest" description="Disordered" evidence="1">
    <location>
        <begin position="1"/>
        <end position="65"/>
    </location>
</feature>
<feature type="region of interest" description="Disordered" evidence="1">
    <location>
        <begin position="89"/>
        <end position="128"/>
    </location>
</feature>
<feature type="compositionally biased region" description="Low complexity" evidence="1">
    <location>
        <begin position="12"/>
        <end position="24"/>
    </location>
</feature>
<reference evidence="2" key="4">
    <citation type="submission" date="2025-08" db="UniProtKB">
        <authorList>
            <consortium name="Ensembl"/>
        </authorList>
    </citation>
    <scope>IDENTIFICATION</scope>
</reference>
<feature type="compositionally biased region" description="Acidic residues" evidence="1">
    <location>
        <begin position="109"/>
        <end position="123"/>
    </location>
</feature>
<feature type="compositionally biased region" description="Gly residues" evidence="1">
    <location>
        <begin position="49"/>
        <end position="60"/>
    </location>
</feature>
<reference evidence="2" key="5">
    <citation type="submission" date="2025-09" db="UniProtKB">
        <authorList>
            <consortium name="Ensembl"/>
        </authorList>
    </citation>
    <scope>IDENTIFICATION</scope>
</reference>
<reference evidence="2 3" key="1">
    <citation type="journal article" date="2001" name="Nature">
        <title>Initial sequencing and analysis of the human genome.</title>
        <authorList>
            <consortium name="International Human Genome Sequencing Consortium"/>
            <person name="Lander E.S."/>
            <person name="Linton L.M."/>
            <person name="Birren B."/>
            <person name="Nusbaum C."/>
            <person name="Zody M.C."/>
            <person name="Baldwin J."/>
            <person name="Devon K."/>
            <person name="Dewar K."/>
            <person name="Doyle M."/>
            <person name="FitzHugh W."/>
            <person name="Funke R."/>
            <person name="Gage D."/>
            <person name="Harris K."/>
            <person name="Heaford A."/>
            <person name="Howland J."/>
            <person name="Kann L."/>
            <person name="Lehoczky J."/>
            <person name="LeVine R."/>
            <person name="McEwan P."/>
            <person name="McKernan K."/>
            <person name="Meldrim J."/>
            <person name="Mesirov J.P."/>
            <person name="Miranda C."/>
            <person name="Morris W."/>
            <person name="Naylor J."/>
            <person name="Raymond C."/>
            <person name="Rosetti M."/>
            <person name="Santos R."/>
            <person name="Sheridan A."/>
            <person name="Sougnez C."/>
            <person name="Stange-Thomann N."/>
            <person name="Stojanovic N."/>
            <person name="Subramanian A."/>
            <person name="Wyman D."/>
            <person name="Rogers J."/>
            <person name="Sulston J."/>
            <person name="Ainscough R."/>
            <person name="Beck S."/>
            <person name="Bentley D."/>
            <person name="Burton J."/>
            <person name="Clee C."/>
            <person name="Carter N."/>
            <person name="Coulson A."/>
            <person name="Deadman R."/>
            <person name="Deloukas P."/>
            <person name="Dunham A."/>
            <person name="Dunham I."/>
            <person name="Durbin R."/>
            <person name="French L."/>
            <person name="Grafham D."/>
            <person name="Gregory S."/>
            <person name="Hubbard T."/>
            <person name="Humphray S."/>
            <person name="Hunt A."/>
            <person name="Jones M."/>
            <person name="Lloyd C."/>
            <person name="McMurray A."/>
            <person name="Matthews L."/>
            <person name="Mercer S."/>
            <person name="Milne S."/>
            <person name="Mullikin J.C."/>
            <person name="Mungall A."/>
            <person name="Plumb R."/>
            <person name="Ross M."/>
            <person name="Shownkeen R."/>
            <person name="Sims S."/>
            <person name="Waterston R.H."/>
            <person name="Wilson R.K."/>
            <person name="Hillier L.W."/>
            <person name="McPherson J.D."/>
            <person name="Marra M.A."/>
            <person name="Mardis E.R."/>
            <person name="Fulton L.A."/>
            <person name="Chinwalla A.T."/>
            <person name="Pepin K.H."/>
            <person name="Gish W.R."/>
            <person name="Chissoe S.L."/>
            <person name="Wendl M.C."/>
            <person name="Delehaunty K.D."/>
            <person name="Miner T.L."/>
            <person name="Delehaunty A."/>
            <person name="Kramer J.B."/>
            <person name="Cook L.L."/>
            <person name="Fulton R.S."/>
            <person name="Johnson D.L."/>
            <person name="Minx P.J."/>
            <person name="Clifton S.W."/>
            <person name="Hawkins T."/>
            <person name="Branscomb E."/>
            <person name="Predki P."/>
            <person name="Richardson P."/>
            <person name="Wenning S."/>
            <person name="Slezak T."/>
            <person name="Doggett N."/>
            <person name="Cheng J.F."/>
            <person name="Olsen A."/>
            <person name="Lucas S."/>
            <person name="Elkin C."/>
            <person name="Uberbacher E."/>
            <person name="Frazier M."/>
            <person name="Gibbs R.A."/>
            <person name="Muzny D.M."/>
            <person name="Scherer S.E."/>
            <person name="Bouck J.B."/>
            <person name="Sodergren E.J."/>
            <person name="Worley K.C."/>
            <person name="Rives C.M."/>
            <person name="Gorrell J.H."/>
            <person name="Metzker M.L."/>
            <person name="Naylor S.L."/>
            <person name="Kucherlapati R.S."/>
            <person name="Nelson D.L."/>
            <person name="Weinstock G.M."/>
            <person name="Sakaki Y."/>
            <person name="Fujiyama A."/>
            <person name="Hattori M."/>
            <person name="Yada T."/>
            <person name="Toyoda A."/>
            <person name="Itoh T."/>
            <person name="Kawagoe C."/>
            <person name="Watanabe H."/>
            <person name="Totoki Y."/>
            <person name="Taylor T."/>
            <person name="Weissenbach J."/>
            <person name="Heilig R."/>
            <person name="Saurin W."/>
            <person name="Artiguenave F."/>
            <person name="Brottier P."/>
            <person name="Bruls T."/>
            <person name="Pelletier E."/>
            <person name="Robert C."/>
            <person name="Wincker P."/>
            <person name="Smith D.R."/>
            <person name="Doucette-Stamm L."/>
            <person name="Rubenfield M."/>
            <person name="Weinstock K."/>
            <person name="Lee H.M."/>
            <person name="Dubois J."/>
            <person name="Rosenthal A."/>
            <person name="Platzer M."/>
            <person name="Nyakatura G."/>
            <person name="Taudien S."/>
            <person name="Rump A."/>
            <person name="Yang H."/>
            <person name="Yu J."/>
            <person name="Wang J."/>
            <person name="Huang G."/>
            <person name="Gu J."/>
            <person name="Hood L."/>
            <person name="Rowen L."/>
            <person name="Madan A."/>
            <person name="Qin S."/>
            <person name="Davis R.W."/>
            <person name="Federspiel N.A."/>
            <person name="Abola A.P."/>
            <person name="Proctor M.J."/>
            <person name="Myers R.M."/>
            <person name="Schmutz J."/>
            <person name="Dickson M."/>
            <person name="Grimwood J."/>
            <person name="Cox D.R."/>
            <person name="Olson M.V."/>
            <person name="Kaul R."/>
            <person name="Raymond C."/>
            <person name="Shimizu N."/>
            <person name="Kawasaki K."/>
            <person name="Minoshima S."/>
            <person name="Evans G.A."/>
            <person name="Athanasiou M."/>
            <person name="Schultz R."/>
            <person name="Roe B.A."/>
            <person name="Chen F."/>
            <person name="Pan H."/>
            <person name="Ramser J."/>
            <person name="Lehrach H."/>
            <person name="Reinhardt R."/>
            <person name="McCombie W.R."/>
            <person name="de la Bastide M."/>
            <person name="Dedhia N."/>
            <person name="Blocker H."/>
            <person name="Hornischer K."/>
            <person name="Nordsiek G."/>
            <person name="Agarwala R."/>
            <person name="Aravind L."/>
            <person name="Bailey J.A."/>
            <person name="Bateman A."/>
            <person name="Batzoglou S."/>
            <person name="Birney E."/>
            <person name="Bork P."/>
            <person name="Brown D.G."/>
            <person name="Burge C.B."/>
            <person name="Cerutti L."/>
            <person name="Chen H.C."/>
            <person name="Church D."/>
            <person name="Clamp M."/>
            <person name="Copley R.R."/>
            <person name="Doerks T."/>
            <person name="Eddy S.R."/>
            <person name="Eichler E.E."/>
            <person name="Furey T.S."/>
            <person name="Galagan J."/>
            <person name="Gilbert J.G."/>
            <person name="Harmon C."/>
            <person name="Hayashizaki Y."/>
            <person name="Haussler D."/>
            <person name="Hermjakob H."/>
            <person name="Hokamp K."/>
            <person name="Jang W."/>
            <person name="Johnson L.S."/>
            <person name="Jones T.A."/>
            <person name="Kasif S."/>
            <person name="Kaspryzk A."/>
            <person name="Kennedy S."/>
            <person name="Kent W.J."/>
            <person name="Kitts P."/>
            <person name="Koonin E.V."/>
            <person name="Korf I."/>
            <person name="Kulp D."/>
            <person name="Lancet D."/>
            <person name="Lowe T.M."/>
            <person name="McLysaght A."/>
            <person name="Mikkelsen T."/>
            <person name="Moran J.V."/>
            <person name="Mulder N."/>
            <person name="Pollara V.J."/>
            <person name="Ponting C.P."/>
            <person name="Schuler G."/>
            <person name="Schultz J."/>
            <person name="Slater G."/>
            <person name="Smit A.F."/>
            <person name="Stupka E."/>
            <person name="Szustakowski J."/>
            <person name="Thierry-Mieg D."/>
            <person name="Thierry-Mieg J."/>
            <person name="Wagner L."/>
            <person name="Wallis J."/>
            <person name="Wheeler R."/>
            <person name="Williams A."/>
            <person name="Wolf Y.I."/>
            <person name="Wolfe K.H."/>
            <person name="Yang S.P."/>
            <person name="Yeh R.F."/>
            <person name="Collins F."/>
            <person name="Guyer M.S."/>
            <person name="Peterson J."/>
            <person name="Felsenfeld A."/>
            <person name="Wetterstrand K.A."/>
            <person name="Patrinos A."/>
            <person name="Morgan M.J."/>
            <person name="de Jong P."/>
            <person name="Catanese J.J."/>
            <person name="Osoegawa K."/>
            <person name="Shizuya H."/>
            <person name="Choi S."/>
            <person name="Chen Y.J."/>
        </authorList>
    </citation>
    <scope>NUCLEOTIDE SEQUENCE [LARGE SCALE GENOMIC DNA]</scope>
</reference>
<dbReference type="AlphaFoldDB" id="A0A8I5KWP7"/>
<reference evidence="2 3" key="2">
    <citation type="journal article" date="2004" name="Nature">
        <title>The DNA sequence and biology of human chromosome 19.</title>
        <authorList>
            <person name="Grimwood J."/>
            <person name="Gordon L.A."/>
            <person name="Olsen A."/>
            <person name="Terry A."/>
            <person name="Schmutz J."/>
            <person name="Lamerdin J."/>
            <person name="Hellsten U."/>
            <person name="Goodstein D."/>
            <person name="Couronne O."/>
            <person name="Tran-Gyamfi M."/>
            <person name="Aerts A."/>
            <person name="Altherr M."/>
            <person name="Ashworth L."/>
            <person name="Bajorek E."/>
            <person name="Black S."/>
            <person name="Branscomb E."/>
            <person name="Caenepeel S."/>
            <person name="Carrano A."/>
            <person name="Caoile C."/>
            <person name="Chan Y.M."/>
            <person name="Christensen M."/>
            <person name="Cleland C.A."/>
            <person name="Copeland A."/>
            <person name="Dalin E."/>
            <person name="Dehal P."/>
            <person name="Denys M."/>
            <person name="Detter J.C."/>
            <person name="Escobar J."/>
            <person name="Flowers D."/>
            <person name="Fotopulos D."/>
            <person name="Garcia C."/>
            <person name="Georgescu A.M."/>
            <person name="Glavina T."/>
            <person name="Gomez M."/>
            <person name="Gonzales E."/>
            <person name="Groza M."/>
            <person name="Hammon N."/>
            <person name="Hawkins T."/>
            <person name="Haydu L."/>
            <person name="Ho I."/>
            <person name="Huang W."/>
            <person name="Israni S."/>
            <person name="Jett J."/>
            <person name="Kadner K."/>
            <person name="Kimball H."/>
            <person name="Kobayashi A."/>
            <person name="Larionov V."/>
            <person name="Leem S.H."/>
            <person name="Lopez F."/>
            <person name="Lou Y."/>
            <person name="Lowry S."/>
            <person name="Malfatti S."/>
            <person name="Martinez D."/>
            <person name="McCready P."/>
            <person name="Medina C."/>
            <person name="Morgan J."/>
            <person name="Nelson K."/>
            <person name="Nolan M."/>
            <person name="Ovcharenko I."/>
            <person name="Pitluck S."/>
            <person name="Pollard M."/>
            <person name="Popkie A.P."/>
            <person name="Predki P."/>
            <person name="Quan G."/>
            <person name="Ramirez L."/>
            <person name="Rash S."/>
            <person name="Retterer J."/>
            <person name="Rodriguez A."/>
            <person name="Rogers S."/>
            <person name="Salamov A."/>
            <person name="Salazar A."/>
            <person name="She X."/>
            <person name="Smith D."/>
            <person name="Slezak T."/>
            <person name="Solovyev V."/>
            <person name="Thayer N."/>
            <person name="Tice H."/>
            <person name="Tsai M."/>
            <person name="Ustaszewska A."/>
            <person name="Vo N."/>
            <person name="Wagner M."/>
            <person name="Wheeler J."/>
            <person name="Wu K."/>
            <person name="Xie G."/>
            <person name="Yang J."/>
            <person name="Dubchak I."/>
            <person name="Furey T.S."/>
            <person name="DeJong P."/>
            <person name="Dickson M."/>
            <person name="Gordon D."/>
            <person name="Eichler E.E."/>
            <person name="Pennacchio L.A."/>
            <person name="Richardson P."/>
            <person name="Stubbs L."/>
            <person name="Rokhsar D.S."/>
            <person name="Myers R.M."/>
            <person name="Rubin E.M."/>
            <person name="Lucas S.M."/>
        </authorList>
    </citation>
    <scope>NUCLEOTIDE SEQUENCE [LARGE SCALE GENOMIC DNA]</scope>
</reference>